<comment type="caution">
    <text evidence="1">The sequence shown here is derived from an EMBL/GenBank/DDBJ whole genome shotgun (WGS) entry which is preliminary data.</text>
</comment>
<sequence length="540" mass="61293">MANQNSLPLFESAKWTPAEAKTYPERLFQWVSESELPPVDLFVTTADPELEPPIITVNTVLSLLALDYPANKLACYVSDDGCSPLTFYALVEASKFAKLWVPFCKKYNVQVRAPFRRFSDKDTVNSEHSSPEFKQEWSKMKDEYEQLSRKIDDATRKSVPSELEEEFAIFSNTKRTDHPTIIKVVWENKENDSDGLPHLIYISREKRPKHPHHYKSGAMNALTRVSGLMTNAPFILNVDCDMFVNNPKIVLHGLCILLDCKGRKEVAFIQCPQKFYDGLKDYPFGNQMVVFFTNVSGGMAGIQGPLYGGTNCFHRRKVIYGLSPDGMKHGKLSDKELVQKFGSSMEFVESASQALEEKIYYPNSNAFKYLEAVSQVAGCGYESGTTWGGLDIWLNGRGCAHRANIPYKRLEIRTCYTRSNSLYGLCTSRFANFNDPTKEMGRRDASNLNLQTFPNSWHPLRKAQIQAMPCVYVDLARGLRPVPEICYAFLPAYCIITNSNFLPKDIGLWIAATLLPHMHSDRVPYNWAVNQNMVEQPKND</sequence>
<evidence type="ECO:0000313" key="1">
    <source>
        <dbReference type="EMBL" id="KAI4334133.1"/>
    </source>
</evidence>
<gene>
    <name evidence="1" type="ORF">L6164_018862</name>
</gene>
<organism evidence="1 2">
    <name type="scientific">Bauhinia variegata</name>
    <name type="common">Purple orchid tree</name>
    <name type="synonym">Phanera variegata</name>
    <dbReference type="NCBI Taxonomy" id="167791"/>
    <lineage>
        <taxon>Eukaryota</taxon>
        <taxon>Viridiplantae</taxon>
        <taxon>Streptophyta</taxon>
        <taxon>Embryophyta</taxon>
        <taxon>Tracheophyta</taxon>
        <taxon>Spermatophyta</taxon>
        <taxon>Magnoliopsida</taxon>
        <taxon>eudicotyledons</taxon>
        <taxon>Gunneridae</taxon>
        <taxon>Pentapetalae</taxon>
        <taxon>rosids</taxon>
        <taxon>fabids</taxon>
        <taxon>Fabales</taxon>
        <taxon>Fabaceae</taxon>
        <taxon>Cercidoideae</taxon>
        <taxon>Cercideae</taxon>
        <taxon>Bauhiniinae</taxon>
        <taxon>Bauhinia</taxon>
    </lineage>
</organism>
<accession>A0ACB9NCN1</accession>
<reference evidence="1 2" key="1">
    <citation type="journal article" date="2022" name="DNA Res.">
        <title>Chromosomal-level genome assembly of the orchid tree Bauhinia variegata (Leguminosae; Cercidoideae) supports the allotetraploid origin hypothesis of Bauhinia.</title>
        <authorList>
            <person name="Zhong Y."/>
            <person name="Chen Y."/>
            <person name="Zheng D."/>
            <person name="Pang J."/>
            <person name="Liu Y."/>
            <person name="Luo S."/>
            <person name="Meng S."/>
            <person name="Qian L."/>
            <person name="Wei D."/>
            <person name="Dai S."/>
            <person name="Zhou R."/>
        </authorList>
    </citation>
    <scope>NUCLEOTIDE SEQUENCE [LARGE SCALE GENOMIC DNA]</scope>
    <source>
        <strain evidence="1">BV-YZ2020</strain>
    </source>
</reference>
<name>A0ACB9NCN1_BAUVA</name>
<dbReference type="Proteomes" id="UP000828941">
    <property type="component" value="Chromosome 7"/>
</dbReference>
<proteinExistence type="predicted"/>
<evidence type="ECO:0000313" key="2">
    <source>
        <dbReference type="Proteomes" id="UP000828941"/>
    </source>
</evidence>
<dbReference type="EMBL" id="CM039432">
    <property type="protein sequence ID" value="KAI4334133.1"/>
    <property type="molecule type" value="Genomic_DNA"/>
</dbReference>
<keyword evidence="2" id="KW-1185">Reference proteome</keyword>
<protein>
    <submittedName>
        <fullName evidence="1">Uncharacterized protein</fullName>
    </submittedName>
</protein>